<keyword evidence="1" id="KW-1133">Transmembrane helix</keyword>
<feature type="transmembrane region" description="Helical" evidence="1">
    <location>
        <begin position="203"/>
        <end position="223"/>
    </location>
</feature>
<feature type="transmembrane region" description="Helical" evidence="1">
    <location>
        <begin position="21"/>
        <end position="44"/>
    </location>
</feature>
<name>A0A3B0VRM0_9ZZZZ</name>
<dbReference type="InterPro" id="IPR021280">
    <property type="entry name" value="TMEM260-like"/>
</dbReference>
<dbReference type="EMBL" id="UOEU01000512">
    <property type="protein sequence ID" value="VAW34114.1"/>
    <property type="molecule type" value="Genomic_DNA"/>
</dbReference>
<protein>
    <submittedName>
        <fullName evidence="2">Uncharacterized protein</fullName>
    </submittedName>
</protein>
<proteinExistence type="predicted"/>
<feature type="transmembrane region" description="Helical" evidence="1">
    <location>
        <begin position="321"/>
        <end position="342"/>
    </location>
</feature>
<keyword evidence="1" id="KW-0812">Transmembrane</keyword>
<evidence type="ECO:0000256" key="1">
    <source>
        <dbReference type="SAM" id="Phobius"/>
    </source>
</evidence>
<feature type="transmembrane region" description="Helical" evidence="1">
    <location>
        <begin position="137"/>
        <end position="155"/>
    </location>
</feature>
<accession>A0A3B0VRM0</accession>
<dbReference type="PANTHER" id="PTHR16214:SF3">
    <property type="entry name" value="TRANSMEMBRANE PROTEIN 260"/>
    <property type="match status" value="1"/>
</dbReference>
<feature type="transmembrane region" description="Helical" evidence="1">
    <location>
        <begin position="354"/>
        <end position="373"/>
    </location>
</feature>
<organism evidence="2">
    <name type="scientific">hydrothermal vent metagenome</name>
    <dbReference type="NCBI Taxonomy" id="652676"/>
    <lineage>
        <taxon>unclassified sequences</taxon>
        <taxon>metagenomes</taxon>
        <taxon>ecological metagenomes</taxon>
    </lineage>
</organism>
<feature type="transmembrane region" description="Helical" evidence="1">
    <location>
        <begin position="91"/>
        <end position="108"/>
    </location>
</feature>
<dbReference type="InterPro" id="IPR052724">
    <property type="entry name" value="GT117_domain-containing"/>
</dbReference>
<keyword evidence="1" id="KW-0472">Membrane</keyword>
<feature type="transmembrane region" description="Helical" evidence="1">
    <location>
        <begin position="298"/>
        <end position="315"/>
    </location>
</feature>
<reference evidence="2" key="1">
    <citation type="submission" date="2018-06" db="EMBL/GenBank/DDBJ databases">
        <authorList>
            <person name="Zhirakovskaya E."/>
        </authorList>
    </citation>
    <scope>NUCLEOTIDE SEQUENCE</scope>
</reference>
<feature type="transmembrane region" description="Helical" evidence="1">
    <location>
        <begin position="259"/>
        <end position="277"/>
    </location>
</feature>
<dbReference type="AlphaFoldDB" id="A0A3B0VRM0"/>
<dbReference type="Pfam" id="PF11028">
    <property type="entry name" value="TMEM260-like"/>
    <property type="match status" value="1"/>
</dbReference>
<sequence>MNGYNRCPMRIDVQPPVSPFIARRAFVLSQFTFFFLTFVGWLAASRILYEGLFPRWLWLGRPFLTLTFTAIATLLTWMFWQRWGQNKLSSVHLLPLLLNFIYLADPMVDLGRSRLVFGAALWLTLLFYCGQRFRDQTWQWLGPLLIGVAVLPVYLSTMSRTVGQADTFEFQVVAPQLGIAHPTGYPLYLLLGKLFTLLPFGSVAWRINVGTAVLTTLALIFFFKLLWEIWGVPETAVLAAVVMGLTVTLWSQSIAAEVYALHALVVCMALWLMVRVGEWRVASGQAKTSFPPRFLRSLRLNLILLAATIGLGLTNHLTTVFLLPPAALALIFLLFTASRSLNTEYRSLITDYRFLLKLLLAFLLPLLILYLYLPLRWQAVNGEAMGLARFVDWVIGGRFQGALQWQAWL</sequence>
<dbReference type="PANTHER" id="PTHR16214">
    <property type="entry name" value="TRANSMEMBRANE PROTEIN 260"/>
    <property type="match status" value="1"/>
</dbReference>
<gene>
    <name evidence="2" type="ORF">MNBD_CHLOROFLEXI01-5112</name>
</gene>
<feature type="transmembrane region" description="Helical" evidence="1">
    <location>
        <begin position="114"/>
        <end position="130"/>
    </location>
</feature>
<feature type="transmembrane region" description="Helical" evidence="1">
    <location>
        <begin position="56"/>
        <end position="79"/>
    </location>
</feature>
<feature type="non-terminal residue" evidence="2">
    <location>
        <position position="409"/>
    </location>
</feature>
<evidence type="ECO:0000313" key="2">
    <source>
        <dbReference type="EMBL" id="VAW34114.1"/>
    </source>
</evidence>